<dbReference type="eggNOG" id="KOG0190">
    <property type="taxonomic scope" value="Eukaryota"/>
</dbReference>
<dbReference type="SUPFAM" id="SSF52833">
    <property type="entry name" value="Thioredoxin-like"/>
    <property type="match status" value="1"/>
</dbReference>
<dbReference type="Proteomes" id="UP000007799">
    <property type="component" value="Unassembled WGS sequence"/>
</dbReference>
<dbReference type="GO" id="GO:0004674">
    <property type="term" value="F:protein serine/threonine kinase activity"/>
    <property type="evidence" value="ECO:0007669"/>
    <property type="project" value="UniProtKB-KW"/>
</dbReference>
<dbReference type="InterPro" id="IPR000719">
    <property type="entry name" value="Prot_kinase_dom"/>
</dbReference>
<feature type="region of interest" description="Disordered" evidence="7">
    <location>
        <begin position="775"/>
        <end position="800"/>
    </location>
</feature>
<feature type="compositionally biased region" description="Polar residues" evidence="7">
    <location>
        <begin position="776"/>
        <end position="785"/>
    </location>
</feature>
<dbReference type="Gene3D" id="3.40.30.10">
    <property type="entry name" value="Glutaredoxin"/>
    <property type="match status" value="2"/>
</dbReference>
<keyword evidence="3 6" id="KW-0547">Nucleotide-binding</keyword>
<dbReference type="KEGG" id="sre:PTSG_13004"/>
<evidence type="ECO:0000256" key="1">
    <source>
        <dbReference type="ARBA" id="ARBA00022527"/>
    </source>
</evidence>
<evidence type="ECO:0000256" key="5">
    <source>
        <dbReference type="ARBA" id="ARBA00022840"/>
    </source>
</evidence>
<accession>F2UQF0</accession>
<dbReference type="PROSITE" id="PS00108">
    <property type="entry name" value="PROTEIN_KINASE_ST"/>
    <property type="match status" value="1"/>
</dbReference>
<sequence>MWRVLVVAVLCAALAADVALAGPVKVLEPESLQATIRNGKNWMVKYYAPWCGHCKRMAPVWKEFAEKMHKSEGSVNVAKFDCTNDRDACSHEGVRGYPTVRIYRADGRNYTYSGPRTVEAFASYSEFMTRDLVTRLKTKKEVEEVVAMPGIFFVRVLPRATNKAADNAYTAAAGDLLAQVMCYDLDASLREGTPLSTVRPGAVVRMSAGTPLVYDGNATDHAQLVRWMQDHEWGSCFELTRETGNRYAVLPSPKPLAVLVLDGRMQTDDLVNSYKKVAEAAGTDGVYQFAWAVYQKLPALTADVWGLEEGDLPALVVHNASASTFYRAPEPPLLPPASPDAPYTINATAVTTFLSSVKDGKFDPMTDVQELRVVATEPPLEGAQASSYCLKKMDGRIGAVEHYGPSDDEEHQQPATRNASDRDAALKQGSRPQFLTPSPELLGDGDIDDDGDECGGDDGDGDDIDDADYRDEDWGNCVEEEPRQAQNEGEEDYHDKAAVVAGEGKEDGDANENRQDQQGEPEYAQEQQQRDRGQRTQGQDRASEQRADSRQQGEDGPVTRQVELVVVPVRGRRTHASGFNTGAHGSKDAARSGGGGDDGSGTEDSQELTDAQSSQAPYEGDVDSYDASNSLDGEQEVSTGLPAGTRDLRMRRPSLLVEVPSTDDLVMEGTALVPTTPTEPSTPRHLHDTSEPSSGITTPWTDEPDDGSGPPRRRRRRRRAVQHGDAPAPRFTQEYMLNGEMLGRGAFAVVRGCLSKRTYKRAAVKIIAKRSRSRTSDAASMTGSTVPKPLLPSTGQRPTRDQIMSERDTLLRCKGQPNIVQLLDFYEDRVAFFFVFERLEGGDLLQHIRRRSAFLEREACLVARDIATGLSFLHSQGIVHRDVKPQNILCRSKSQVIPAKLCDFNLSYNSHYSGSHDHFLIPAGTLEYMSPEMVEALDARTAAPNSPATDVWGLGVIVFVILSGLHPFVGTHRIASFVQGNLRDMRADEVMDDIMDITYSTDDDEWAIVSPEAKEFVASILVYEEERPTIDDVLEHPWMTDGQANKTLLATPRVLRERAIQNGLQEFSRRLAAEKQRKLSYVCEPQRQRRPSDITSVVSPVGPENGNHNDDDDGDGDGDGDVFVDDGDDPRALSRPPSSNNSSSRATRPQTLS</sequence>
<dbReference type="InterPro" id="IPR013766">
    <property type="entry name" value="Thioredoxin_domain"/>
</dbReference>
<name>F2UQF0_SALR5</name>
<evidence type="ECO:0000256" key="3">
    <source>
        <dbReference type="ARBA" id="ARBA00022741"/>
    </source>
</evidence>
<dbReference type="PROSITE" id="PS00107">
    <property type="entry name" value="PROTEIN_KINASE_ATP"/>
    <property type="match status" value="1"/>
</dbReference>
<dbReference type="InterPro" id="IPR017937">
    <property type="entry name" value="Thioredoxin_CS"/>
</dbReference>
<feature type="compositionally biased region" description="Polar residues" evidence="7">
    <location>
        <begin position="626"/>
        <end position="638"/>
    </location>
</feature>
<feature type="compositionally biased region" description="Basic residues" evidence="7">
    <location>
        <begin position="711"/>
        <end position="721"/>
    </location>
</feature>
<dbReference type="OrthoDB" id="5794026at2759"/>
<dbReference type="InterPro" id="IPR036249">
    <property type="entry name" value="Thioredoxin-like_sf"/>
</dbReference>
<evidence type="ECO:0000259" key="9">
    <source>
        <dbReference type="PROSITE" id="PS50011"/>
    </source>
</evidence>
<dbReference type="PROSITE" id="PS00194">
    <property type="entry name" value="THIOREDOXIN_1"/>
    <property type="match status" value="1"/>
</dbReference>
<keyword evidence="4 11" id="KW-0418">Kinase</keyword>
<feature type="compositionally biased region" description="Acidic residues" evidence="7">
    <location>
        <begin position="443"/>
        <end position="471"/>
    </location>
</feature>
<feature type="signal peptide" evidence="8">
    <location>
        <begin position="1"/>
        <end position="21"/>
    </location>
</feature>
<evidence type="ECO:0000256" key="6">
    <source>
        <dbReference type="PROSITE-ProRule" id="PRU10141"/>
    </source>
</evidence>
<protein>
    <submittedName>
        <fullName evidence="11">Camk/mapkapk/mnk protein kinase</fullName>
    </submittedName>
</protein>
<keyword evidence="2" id="KW-0808">Transferase</keyword>
<feature type="region of interest" description="Disordered" evidence="7">
    <location>
        <begin position="400"/>
        <end position="646"/>
    </location>
</feature>
<feature type="region of interest" description="Disordered" evidence="7">
    <location>
        <begin position="672"/>
        <end position="727"/>
    </location>
</feature>
<feature type="compositionally biased region" description="Basic and acidic residues" evidence="7">
    <location>
        <begin position="493"/>
        <end position="517"/>
    </location>
</feature>
<dbReference type="Pfam" id="PF13848">
    <property type="entry name" value="Thioredoxin_6"/>
    <property type="match status" value="1"/>
</dbReference>
<feature type="compositionally biased region" description="Low complexity" evidence="7">
    <location>
        <begin position="1134"/>
        <end position="1145"/>
    </location>
</feature>
<proteinExistence type="predicted"/>
<keyword evidence="8" id="KW-0732">Signal</keyword>
<feature type="binding site" evidence="6">
    <location>
        <position position="769"/>
    </location>
    <ligand>
        <name>ATP</name>
        <dbReference type="ChEBI" id="CHEBI:30616"/>
    </ligand>
</feature>
<evidence type="ECO:0000256" key="8">
    <source>
        <dbReference type="SAM" id="SignalP"/>
    </source>
</evidence>
<evidence type="ECO:0000256" key="2">
    <source>
        <dbReference type="ARBA" id="ARBA00022679"/>
    </source>
</evidence>
<dbReference type="SUPFAM" id="SSF56112">
    <property type="entry name" value="Protein kinase-like (PK-like)"/>
    <property type="match status" value="1"/>
</dbReference>
<evidence type="ECO:0000256" key="4">
    <source>
        <dbReference type="ARBA" id="ARBA00022777"/>
    </source>
</evidence>
<dbReference type="GeneID" id="16069006"/>
<dbReference type="CDD" id="cd02961">
    <property type="entry name" value="PDI_a_family"/>
    <property type="match status" value="1"/>
</dbReference>
<dbReference type="InParanoid" id="F2UQF0"/>
<feature type="compositionally biased region" description="Acidic residues" evidence="7">
    <location>
        <begin position="1110"/>
        <end position="1128"/>
    </location>
</feature>
<dbReference type="PROSITE" id="PS51352">
    <property type="entry name" value="THIOREDOXIN_2"/>
    <property type="match status" value="1"/>
</dbReference>
<feature type="compositionally biased region" description="Basic and acidic residues" evidence="7">
    <location>
        <begin position="541"/>
        <end position="553"/>
    </location>
</feature>
<feature type="domain" description="Thioredoxin" evidence="10">
    <location>
        <begin position="5"/>
        <end position="138"/>
    </location>
</feature>
<feature type="domain" description="Protein kinase" evidence="9">
    <location>
        <begin position="736"/>
        <end position="1039"/>
    </location>
</feature>
<dbReference type="AlphaFoldDB" id="F2UQF0"/>
<evidence type="ECO:0000259" key="10">
    <source>
        <dbReference type="PROSITE" id="PS51352"/>
    </source>
</evidence>
<organism evidence="12">
    <name type="scientific">Salpingoeca rosetta (strain ATCC 50818 / BSB-021)</name>
    <dbReference type="NCBI Taxonomy" id="946362"/>
    <lineage>
        <taxon>Eukaryota</taxon>
        <taxon>Choanoflagellata</taxon>
        <taxon>Craspedida</taxon>
        <taxon>Salpingoecidae</taxon>
        <taxon>Salpingoeca</taxon>
    </lineage>
</organism>
<dbReference type="InterPro" id="IPR017441">
    <property type="entry name" value="Protein_kinase_ATP_BS"/>
</dbReference>
<dbReference type="InterPro" id="IPR050205">
    <property type="entry name" value="CDPK_Ser/Thr_kinases"/>
</dbReference>
<dbReference type="RefSeq" id="XP_004988476.1">
    <property type="nucleotide sequence ID" value="XM_004988419.1"/>
</dbReference>
<keyword evidence="5 6" id="KW-0067">ATP-binding</keyword>
<evidence type="ECO:0000256" key="7">
    <source>
        <dbReference type="SAM" id="MobiDB-lite"/>
    </source>
</evidence>
<dbReference type="STRING" id="946362.F2UQF0"/>
<evidence type="ECO:0000313" key="11">
    <source>
        <dbReference type="EMBL" id="EGD79855.1"/>
    </source>
</evidence>
<dbReference type="InterPro" id="IPR008271">
    <property type="entry name" value="Ser/Thr_kinase_AS"/>
</dbReference>
<dbReference type="Gene3D" id="3.30.200.20">
    <property type="entry name" value="Phosphorylase Kinase, domain 1"/>
    <property type="match status" value="1"/>
</dbReference>
<dbReference type="Pfam" id="PF00069">
    <property type="entry name" value="Pkinase"/>
    <property type="match status" value="1"/>
</dbReference>
<feature type="compositionally biased region" description="Polar residues" evidence="7">
    <location>
        <begin position="691"/>
        <end position="700"/>
    </location>
</feature>
<dbReference type="Pfam" id="PF00085">
    <property type="entry name" value="Thioredoxin"/>
    <property type="match status" value="1"/>
</dbReference>
<dbReference type="eggNOG" id="KOG0607">
    <property type="taxonomic scope" value="Eukaryota"/>
</dbReference>
<dbReference type="EMBL" id="GL832989">
    <property type="protein sequence ID" value="EGD79855.1"/>
    <property type="molecule type" value="Genomic_DNA"/>
</dbReference>
<dbReference type="PRINTS" id="PR00421">
    <property type="entry name" value="THIOREDOXIN"/>
</dbReference>
<dbReference type="PANTHER" id="PTHR24349">
    <property type="entry name" value="SERINE/THREONINE-PROTEIN KINASE"/>
    <property type="match status" value="1"/>
</dbReference>
<dbReference type="GO" id="GO:0005524">
    <property type="term" value="F:ATP binding"/>
    <property type="evidence" value="ECO:0007669"/>
    <property type="project" value="UniProtKB-UniRule"/>
</dbReference>
<dbReference type="InterPro" id="IPR011009">
    <property type="entry name" value="Kinase-like_dom_sf"/>
</dbReference>
<dbReference type="Gene3D" id="1.10.510.10">
    <property type="entry name" value="Transferase(Phosphotransferase) domain 1"/>
    <property type="match status" value="1"/>
</dbReference>
<feature type="region of interest" description="Disordered" evidence="7">
    <location>
        <begin position="1083"/>
        <end position="1153"/>
    </location>
</feature>
<reference evidence="11" key="1">
    <citation type="submission" date="2009-08" db="EMBL/GenBank/DDBJ databases">
        <title>Annotation of Salpingoeca rosetta.</title>
        <authorList>
            <consortium name="The Broad Institute Genome Sequencing Platform"/>
            <person name="Russ C."/>
            <person name="Cuomo C."/>
            <person name="Burger G."/>
            <person name="Gray M.W."/>
            <person name="Holland P.W.H."/>
            <person name="King N."/>
            <person name="Lang F.B.F."/>
            <person name="Roger A.J."/>
            <person name="Ruiz-Trillo I."/>
            <person name="Young S.K."/>
            <person name="Zeng Q."/>
            <person name="Gargeya S."/>
            <person name="Alvarado L."/>
            <person name="Berlin A."/>
            <person name="Chapman S.B."/>
            <person name="Chen Z."/>
            <person name="Freedman E."/>
            <person name="Gellesch M."/>
            <person name="Goldberg J."/>
            <person name="Griggs A."/>
            <person name="Gujja S."/>
            <person name="Heilman E."/>
            <person name="Heiman D."/>
            <person name="Howarth C."/>
            <person name="Mehta T."/>
            <person name="Neiman D."/>
            <person name="Pearson M."/>
            <person name="Roberts A."/>
            <person name="Saif S."/>
            <person name="Shea T."/>
            <person name="Shenoy N."/>
            <person name="Sisk P."/>
            <person name="Stolte C."/>
            <person name="Sykes S."/>
            <person name="White J."/>
            <person name="Yandava C."/>
            <person name="Haas B."/>
            <person name="Nusbaum C."/>
            <person name="Birren B."/>
        </authorList>
    </citation>
    <scope>NUCLEOTIDE SEQUENCE [LARGE SCALE GENOMIC DNA]</scope>
    <source>
        <strain evidence="11">ATCC 50818</strain>
    </source>
</reference>
<feature type="chain" id="PRO_5003287819" evidence="8">
    <location>
        <begin position="22"/>
        <end position="1153"/>
    </location>
</feature>
<keyword evidence="12" id="KW-1185">Reference proteome</keyword>
<dbReference type="PROSITE" id="PS50011">
    <property type="entry name" value="PROTEIN_KINASE_DOM"/>
    <property type="match status" value="1"/>
</dbReference>
<dbReference type="SMART" id="SM00220">
    <property type="entry name" value="S_TKc"/>
    <property type="match status" value="1"/>
</dbReference>
<evidence type="ECO:0000313" key="12">
    <source>
        <dbReference type="Proteomes" id="UP000007799"/>
    </source>
</evidence>
<keyword evidence="1" id="KW-0723">Serine/threonine-protein kinase</keyword>
<gene>
    <name evidence="11" type="ORF">PTSG_13004</name>
</gene>